<accession>A0A816VIY2</accession>
<reference evidence="8" key="1">
    <citation type="submission" date="2021-02" db="EMBL/GenBank/DDBJ databases">
        <authorList>
            <person name="Nowell W R."/>
        </authorList>
    </citation>
    <scope>NUCLEOTIDE SEQUENCE</scope>
</reference>
<feature type="compositionally biased region" description="Low complexity" evidence="6">
    <location>
        <begin position="287"/>
        <end position="298"/>
    </location>
</feature>
<keyword evidence="5" id="KW-0539">Nucleus</keyword>
<feature type="region of interest" description="Disordered" evidence="6">
    <location>
        <begin position="208"/>
        <end position="298"/>
    </location>
</feature>
<organism evidence="8 10">
    <name type="scientific">Rotaria magnacalcarata</name>
    <dbReference type="NCBI Taxonomy" id="392030"/>
    <lineage>
        <taxon>Eukaryota</taxon>
        <taxon>Metazoa</taxon>
        <taxon>Spiralia</taxon>
        <taxon>Gnathifera</taxon>
        <taxon>Rotifera</taxon>
        <taxon>Eurotatoria</taxon>
        <taxon>Bdelloidea</taxon>
        <taxon>Philodinida</taxon>
        <taxon>Philodinidae</taxon>
        <taxon>Rotaria</taxon>
    </lineage>
</organism>
<dbReference type="EMBL" id="CAJNRF010010417">
    <property type="protein sequence ID" value="CAF2120704.1"/>
    <property type="molecule type" value="Genomic_DNA"/>
</dbReference>
<evidence type="ECO:0000313" key="9">
    <source>
        <dbReference type="EMBL" id="CAF2132207.1"/>
    </source>
</evidence>
<dbReference type="GO" id="GO:0046983">
    <property type="term" value="F:protein dimerization activity"/>
    <property type="evidence" value="ECO:0007669"/>
    <property type="project" value="InterPro"/>
</dbReference>
<evidence type="ECO:0000256" key="1">
    <source>
        <dbReference type="ARBA" id="ARBA00004123"/>
    </source>
</evidence>
<sequence length="514" mass="56737">MFYYSRPSYQVYTSDDYNPENTARYPTGKSVYGNESTYYIDEQGGTSWLPSLPPPSTYLPNDLAGNHASFTDSNSACLPSMASFRFQQTASYTSNGNEQTVQTGEALGKALQSIYPSDHPYSSTSSTPVSPPPLSGSSQQWSTGAPVTQQYQNQLHSLTPLIDISDESYYMLNLNEPPRLDLDDSFRQPSTDYHHYYTGYHHPHSTRPYSAFLTHPSNLHQSSTSDTSSRNPHHDPYLTYANPPSTSSSTSSTDANTVVNPDLKVDSIDKVKLDIENKPPPPPSAPPTTTTSGPSQLTTDKLNEFNLRQQKLTDISQENASPLTIAVGGGVNNVHIGPSSSSSSKLRNSLTLSPNSQINLSCMRGGPGSEGSIDPDETPEERERREKDRRAANNARERLRVRDINDAFKELGRMCSIHMRNDKPVTKLGILQQAVNLITTLEQQVRERNLNPKAACLRRREEEKAEDLNGNMTLGGAMPPTGTGGIMSTESSLMEGSNFMEQMHQSIPPSYWQQ</sequence>
<comment type="caution">
    <text evidence="8">The sequence shown here is derived from an EMBL/GenBank/DDBJ whole genome shotgun (WGS) entry which is preliminary data.</text>
</comment>
<comment type="subcellular location">
    <subcellularLocation>
        <location evidence="1">Nucleus</location>
    </subcellularLocation>
</comment>
<proteinExistence type="predicted"/>
<dbReference type="GO" id="GO:0005634">
    <property type="term" value="C:nucleus"/>
    <property type="evidence" value="ECO:0007669"/>
    <property type="project" value="UniProtKB-SubCell"/>
</dbReference>
<evidence type="ECO:0000313" key="8">
    <source>
        <dbReference type="EMBL" id="CAF2120704.1"/>
    </source>
</evidence>
<dbReference type="PANTHER" id="PTHR11793:SF13">
    <property type="entry name" value="PROTEIN DAUGHTERLESS"/>
    <property type="match status" value="1"/>
</dbReference>
<evidence type="ECO:0000259" key="7">
    <source>
        <dbReference type="PROSITE" id="PS50888"/>
    </source>
</evidence>
<dbReference type="GO" id="GO:0000978">
    <property type="term" value="F:RNA polymerase II cis-regulatory region sequence-specific DNA binding"/>
    <property type="evidence" value="ECO:0007669"/>
    <property type="project" value="TreeGrafter"/>
</dbReference>
<evidence type="ECO:0000256" key="4">
    <source>
        <dbReference type="ARBA" id="ARBA00023163"/>
    </source>
</evidence>
<gene>
    <name evidence="8" type="ORF">WKI299_LOCUS24345</name>
    <name evidence="9" type="ORF">XDN619_LOCUS24929</name>
</gene>
<feature type="region of interest" description="Disordered" evidence="6">
    <location>
        <begin position="356"/>
        <end position="394"/>
    </location>
</feature>
<dbReference type="EMBL" id="CAJNRG010011446">
    <property type="protein sequence ID" value="CAF2132207.1"/>
    <property type="molecule type" value="Genomic_DNA"/>
</dbReference>
<dbReference type="InterPro" id="IPR036638">
    <property type="entry name" value="HLH_DNA-bd_sf"/>
</dbReference>
<keyword evidence="3" id="KW-0238">DNA-binding</keyword>
<dbReference type="GO" id="GO:0000785">
    <property type="term" value="C:chromatin"/>
    <property type="evidence" value="ECO:0007669"/>
    <property type="project" value="TreeGrafter"/>
</dbReference>
<dbReference type="SUPFAM" id="SSF47459">
    <property type="entry name" value="HLH, helix-loop-helix DNA-binding domain"/>
    <property type="match status" value="1"/>
</dbReference>
<evidence type="ECO:0000256" key="6">
    <source>
        <dbReference type="SAM" id="MobiDB-lite"/>
    </source>
</evidence>
<keyword evidence="2" id="KW-0805">Transcription regulation</keyword>
<dbReference type="Gene3D" id="4.10.280.10">
    <property type="entry name" value="Helix-loop-helix DNA-binding domain"/>
    <property type="match status" value="1"/>
</dbReference>
<dbReference type="FunFam" id="4.10.280.10:FF:000001">
    <property type="entry name" value="Putative transcription factor 12"/>
    <property type="match status" value="1"/>
</dbReference>
<dbReference type="InterPro" id="IPR051098">
    <property type="entry name" value="NeuroDiff_E-box_TFs"/>
</dbReference>
<dbReference type="Proteomes" id="UP000663856">
    <property type="component" value="Unassembled WGS sequence"/>
</dbReference>
<evidence type="ECO:0000313" key="10">
    <source>
        <dbReference type="Proteomes" id="UP000663856"/>
    </source>
</evidence>
<feature type="domain" description="BHLH" evidence="7">
    <location>
        <begin position="388"/>
        <end position="441"/>
    </location>
</feature>
<dbReference type="InterPro" id="IPR011598">
    <property type="entry name" value="bHLH_dom"/>
</dbReference>
<evidence type="ECO:0000256" key="2">
    <source>
        <dbReference type="ARBA" id="ARBA00023015"/>
    </source>
</evidence>
<evidence type="ECO:0000256" key="5">
    <source>
        <dbReference type="ARBA" id="ARBA00023242"/>
    </source>
</evidence>
<dbReference type="GO" id="GO:0005667">
    <property type="term" value="C:transcription regulator complex"/>
    <property type="evidence" value="ECO:0007669"/>
    <property type="project" value="TreeGrafter"/>
</dbReference>
<feature type="region of interest" description="Disordered" evidence="6">
    <location>
        <begin position="115"/>
        <end position="147"/>
    </location>
</feature>
<dbReference type="PROSITE" id="PS50888">
    <property type="entry name" value="BHLH"/>
    <property type="match status" value="1"/>
</dbReference>
<dbReference type="AlphaFoldDB" id="A0A816VIY2"/>
<protein>
    <recommendedName>
        <fullName evidence="7">BHLH domain-containing protein</fullName>
    </recommendedName>
</protein>
<feature type="compositionally biased region" description="Polar residues" evidence="6">
    <location>
        <begin position="215"/>
        <end position="230"/>
    </location>
</feature>
<name>A0A816VIY2_9BILA</name>
<dbReference type="PANTHER" id="PTHR11793">
    <property type="entry name" value="BASIC HELIX-LOOP-HELIX TRANSCRIPTION FACTOR"/>
    <property type="match status" value="1"/>
</dbReference>
<dbReference type="Proteomes" id="UP000663887">
    <property type="component" value="Unassembled WGS sequence"/>
</dbReference>
<dbReference type="Pfam" id="PF00010">
    <property type="entry name" value="HLH"/>
    <property type="match status" value="1"/>
</dbReference>
<keyword evidence="4" id="KW-0804">Transcription</keyword>
<dbReference type="GO" id="GO:0000981">
    <property type="term" value="F:DNA-binding transcription factor activity, RNA polymerase II-specific"/>
    <property type="evidence" value="ECO:0007669"/>
    <property type="project" value="TreeGrafter"/>
</dbReference>
<dbReference type="SMART" id="SM00353">
    <property type="entry name" value="HLH"/>
    <property type="match status" value="1"/>
</dbReference>
<evidence type="ECO:0000256" key="3">
    <source>
        <dbReference type="ARBA" id="ARBA00023125"/>
    </source>
</evidence>
<feature type="compositionally biased region" description="Basic and acidic residues" evidence="6">
    <location>
        <begin position="263"/>
        <end position="277"/>
    </location>
</feature>
<feature type="compositionally biased region" description="Basic and acidic residues" evidence="6">
    <location>
        <begin position="381"/>
        <end position="394"/>
    </location>
</feature>